<reference evidence="12" key="1">
    <citation type="submission" date="2020-01" db="EMBL/GenBank/DDBJ databases">
        <authorList>
            <person name="Meier V. D."/>
            <person name="Meier V D."/>
        </authorList>
    </citation>
    <scope>NUCLEOTIDE SEQUENCE</scope>
    <source>
        <strain evidence="12">HLG_WM_MAG_09</strain>
    </source>
</reference>
<dbReference type="InterPro" id="IPR039421">
    <property type="entry name" value="Type_1_exporter"/>
</dbReference>
<keyword evidence="5" id="KW-0547">Nucleotide-binding</keyword>
<dbReference type="GO" id="GO:0034040">
    <property type="term" value="F:ATPase-coupled lipid transmembrane transporter activity"/>
    <property type="evidence" value="ECO:0007669"/>
    <property type="project" value="TreeGrafter"/>
</dbReference>
<dbReference type="SMART" id="SM00382">
    <property type="entry name" value="AAA"/>
    <property type="match status" value="1"/>
</dbReference>
<feature type="transmembrane region" description="Helical" evidence="9">
    <location>
        <begin position="20"/>
        <end position="40"/>
    </location>
</feature>
<dbReference type="EMBL" id="CACVAT010000512">
    <property type="protein sequence ID" value="CAA6829296.1"/>
    <property type="molecule type" value="Genomic_DNA"/>
</dbReference>
<evidence type="ECO:0000256" key="7">
    <source>
        <dbReference type="ARBA" id="ARBA00022989"/>
    </source>
</evidence>
<keyword evidence="3" id="KW-1003">Cell membrane</keyword>
<evidence type="ECO:0000259" key="10">
    <source>
        <dbReference type="PROSITE" id="PS50893"/>
    </source>
</evidence>
<evidence type="ECO:0000256" key="5">
    <source>
        <dbReference type="ARBA" id="ARBA00022741"/>
    </source>
</evidence>
<evidence type="ECO:0000256" key="9">
    <source>
        <dbReference type="SAM" id="Phobius"/>
    </source>
</evidence>
<feature type="transmembrane region" description="Helical" evidence="9">
    <location>
        <begin position="240"/>
        <end position="264"/>
    </location>
</feature>
<dbReference type="InterPro" id="IPR003593">
    <property type="entry name" value="AAA+_ATPase"/>
</dbReference>
<dbReference type="PROSITE" id="PS50929">
    <property type="entry name" value="ABC_TM1F"/>
    <property type="match status" value="1"/>
</dbReference>
<evidence type="ECO:0000256" key="3">
    <source>
        <dbReference type="ARBA" id="ARBA00022475"/>
    </source>
</evidence>
<dbReference type="SUPFAM" id="SSF52540">
    <property type="entry name" value="P-loop containing nucleoside triphosphate hydrolases"/>
    <property type="match status" value="1"/>
</dbReference>
<proteinExistence type="predicted"/>
<dbReference type="InterPro" id="IPR036640">
    <property type="entry name" value="ABC1_TM_sf"/>
</dbReference>
<evidence type="ECO:0000256" key="8">
    <source>
        <dbReference type="ARBA" id="ARBA00023136"/>
    </source>
</evidence>
<sequence>MDILIREYGRILLQRKWATLGVMLGLLMAVGCDMAAPLFYKEIANHLAGDYSEASLAILLQNLVYVGLAFLGIWLGWRLIEFSILSVEAGGMNTLDKRCFEVFLKQRYVFFENSFSGSLVKQANRFIKSFEAIFDWVFFELFYNLLSLSIAFAIFWSQQPAFAVYFLLWTAVFITFSVSFSIWKLKFDEHLAEADSQLGGAYSDAISNIFIVKSFALENKEQHNLGEIADETYRRRRISWILMFISFAVQGLLTSAIELLLVYLMIQKWKQGNFEIGEFVLFQSVLLLLIRSLWNFGQNFKNLFSALADSKEMAEVFRQSELEEDEPGTKAHIITEGAVSFNQLHFDYGKSDEPEQALFDDFNLDIKAGEKIALVGASGSGKTSLTKLLFRFVEPQKGSISIDGVNLQDFTLHSLREQLTLIPQQPELFHRSIRDNITLGQAISDKLLRETAKKARALGFIESLPEHFDTVVGERGVKLSGGEKQRVAIARAFLDNAPIIVLDEATSALDSITEQEIQVAIFDLIEDKTAIVIAHRLATILHMDRIIVLDQGKIIEQGTHSELLEQQGRYHEMWQHQSGKFLGEL</sequence>
<evidence type="ECO:0000256" key="2">
    <source>
        <dbReference type="ARBA" id="ARBA00022448"/>
    </source>
</evidence>
<dbReference type="FunFam" id="3.40.50.300:FF:000221">
    <property type="entry name" value="Multidrug ABC transporter ATP-binding protein"/>
    <property type="match status" value="1"/>
</dbReference>
<dbReference type="SUPFAM" id="SSF90123">
    <property type="entry name" value="ABC transporter transmembrane region"/>
    <property type="match status" value="1"/>
</dbReference>
<dbReference type="GO" id="GO:0005524">
    <property type="term" value="F:ATP binding"/>
    <property type="evidence" value="ECO:0007669"/>
    <property type="project" value="UniProtKB-KW"/>
</dbReference>
<dbReference type="InterPro" id="IPR003439">
    <property type="entry name" value="ABC_transporter-like_ATP-bd"/>
</dbReference>
<organism evidence="12">
    <name type="scientific">uncultured Thiotrichaceae bacterium</name>
    <dbReference type="NCBI Taxonomy" id="298394"/>
    <lineage>
        <taxon>Bacteria</taxon>
        <taxon>Pseudomonadati</taxon>
        <taxon>Pseudomonadota</taxon>
        <taxon>Gammaproteobacteria</taxon>
        <taxon>Thiotrichales</taxon>
        <taxon>Thiotrichaceae</taxon>
        <taxon>environmental samples</taxon>
    </lineage>
</organism>
<feature type="domain" description="ABC transmembrane type-1" evidence="11">
    <location>
        <begin position="20"/>
        <end position="305"/>
    </location>
</feature>
<dbReference type="GO" id="GO:0016887">
    <property type="term" value="F:ATP hydrolysis activity"/>
    <property type="evidence" value="ECO:0007669"/>
    <property type="project" value="InterPro"/>
</dbReference>
<dbReference type="InterPro" id="IPR017871">
    <property type="entry name" value="ABC_transporter-like_CS"/>
</dbReference>
<gene>
    <name evidence="12" type="ORF">HELGO_WM53992</name>
</gene>
<feature type="domain" description="ABC transporter" evidence="10">
    <location>
        <begin position="339"/>
        <end position="576"/>
    </location>
</feature>
<dbReference type="PROSITE" id="PS00211">
    <property type="entry name" value="ABC_TRANSPORTER_1"/>
    <property type="match status" value="1"/>
</dbReference>
<feature type="transmembrane region" description="Helical" evidence="9">
    <location>
        <begin position="55"/>
        <end position="77"/>
    </location>
</feature>
<dbReference type="PROSITE" id="PS50893">
    <property type="entry name" value="ABC_TRANSPORTER_2"/>
    <property type="match status" value="1"/>
</dbReference>
<keyword evidence="4 9" id="KW-0812">Transmembrane</keyword>
<evidence type="ECO:0000256" key="4">
    <source>
        <dbReference type="ARBA" id="ARBA00022692"/>
    </source>
</evidence>
<evidence type="ECO:0000256" key="1">
    <source>
        <dbReference type="ARBA" id="ARBA00004651"/>
    </source>
</evidence>
<dbReference type="GO" id="GO:0140359">
    <property type="term" value="F:ABC-type transporter activity"/>
    <property type="evidence" value="ECO:0007669"/>
    <property type="project" value="InterPro"/>
</dbReference>
<dbReference type="PANTHER" id="PTHR24221">
    <property type="entry name" value="ATP-BINDING CASSETTE SUB-FAMILY B"/>
    <property type="match status" value="1"/>
</dbReference>
<feature type="transmembrane region" description="Helical" evidence="9">
    <location>
        <begin position="133"/>
        <end position="156"/>
    </location>
</feature>
<protein>
    <submittedName>
        <fullName evidence="12">ATP-binding cassette, subfamily B, bacterial</fullName>
    </submittedName>
</protein>
<dbReference type="PANTHER" id="PTHR24221:SF654">
    <property type="entry name" value="ATP-BINDING CASSETTE SUB-FAMILY B MEMBER 6"/>
    <property type="match status" value="1"/>
</dbReference>
<dbReference type="InterPro" id="IPR011527">
    <property type="entry name" value="ABC1_TM_dom"/>
</dbReference>
<evidence type="ECO:0000256" key="6">
    <source>
        <dbReference type="ARBA" id="ARBA00022840"/>
    </source>
</evidence>
<dbReference type="Gene3D" id="1.20.1560.10">
    <property type="entry name" value="ABC transporter type 1, transmembrane domain"/>
    <property type="match status" value="1"/>
</dbReference>
<keyword evidence="6 12" id="KW-0067">ATP-binding</keyword>
<keyword evidence="2" id="KW-0813">Transport</keyword>
<evidence type="ECO:0000259" key="11">
    <source>
        <dbReference type="PROSITE" id="PS50929"/>
    </source>
</evidence>
<dbReference type="InterPro" id="IPR027417">
    <property type="entry name" value="P-loop_NTPase"/>
</dbReference>
<dbReference type="AlphaFoldDB" id="A0A6S6U843"/>
<dbReference type="Pfam" id="PF00664">
    <property type="entry name" value="ABC_membrane"/>
    <property type="match status" value="1"/>
</dbReference>
<name>A0A6S6U843_9GAMM</name>
<keyword evidence="7 9" id="KW-1133">Transmembrane helix</keyword>
<dbReference type="PROSITE" id="PS51257">
    <property type="entry name" value="PROKAR_LIPOPROTEIN"/>
    <property type="match status" value="1"/>
</dbReference>
<dbReference type="Pfam" id="PF00005">
    <property type="entry name" value="ABC_tran"/>
    <property type="match status" value="1"/>
</dbReference>
<comment type="subcellular location">
    <subcellularLocation>
        <location evidence="1">Cell membrane</location>
        <topology evidence="1">Multi-pass membrane protein</topology>
    </subcellularLocation>
</comment>
<dbReference type="Gene3D" id="3.40.50.300">
    <property type="entry name" value="P-loop containing nucleotide triphosphate hydrolases"/>
    <property type="match status" value="1"/>
</dbReference>
<evidence type="ECO:0000313" key="12">
    <source>
        <dbReference type="EMBL" id="CAA6829296.1"/>
    </source>
</evidence>
<accession>A0A6S6U843</accession>
<feature type="transmembrane region" description="Helical" evidence="9">
    <location>
        <begin position="162"/>
        <end position="183"/>
    </location>
</feature>
<keyword evidence="8 9" id="KW-0472">Membrane</keyword>
<dbReference type="GO" id="GO:0005886">
    <property type="term" value="C:plasma membrane"/>
    <property type="evidence" value="ECO:0007669"/>
    <property type="project" value="UniProtKB-SubCell"/>
</dbReference>